<reference evidence="1" key="1">
    <citation type="submission" date="2022-06" db="EMBL/GenBank/DDBJ databases">
        <title>WGS of actinobacteria.</title>
        <authorList>
            <person name="Thawai C."/>
        </authorList>
    </citation>
    <scope>NUCLEOTIDE SEQUENCE</scope>
    <source>
        <strain evidence="1">DSM 42010</strain>
    </source>
</reference>
<comment type="caution">
    <text evidence="1">The sequence shown here is derived from an EMBL/GenBank/DDBJ whole genome shotgun (WGS) entry which is preliminary data.</text>
</comment>
<keyword evidence="2" id="KW-1185">Reference proteome</keyword>
<proteinExistence type="predicted"/>
<organism evidence="1 2">
    <name type="scientific">Streptomyces malaysiensis subsp. samsunensis</name>
    <dbReference type="NCBI Taxonomy" id="459658"/>
    <lineage>
        <taxon>Bacteria</taxon>
        <taxon>Bacillati</taxon>
        <taxon>Actinomycetota</taxon>
        <taxon>Actinomycetes</taxon>
        <taxon>Kitasatosporales</taxon>
        <taxon>Streptomycetaceae</taxon>
        <taxon>Streptomyces</taxon>
        <taxon>Streptomyces violaceusniger group</taxon>
    </lineage>
</organism>
<dbReference type="AlphaFoldDB" id="A0A9X2M9G6"/>
<evidence type="ECO:0000313" key="1">
    <source>
        <dbReference type="EMBL" id="MCQ8835489.1"/>
    </source>
</evidence>
<dbReference type="EMBL" id="JANIIC010000080">
    <property type="protein sequence ID" value="MCQ8835489.1"/>
    <property type="molecule type" value="Genomic_DNA"/>
</dbReference>
<accession>A0A9X2M9G6</accession>
<name>A0A9X2M9G6_STRMQ</name>
<gene>
    <name evidence="1" type="ORF">NQU54_42315</name>
</gene>
<evidence type="ECO:0000313" key="2">
    <source>
        <dbReference type="Proteomes" id="UP001142400"/>
    </source>
</evidence>
<dbReference type="Proteomes" id="UP001142400">
    <property type="component" value="Unassembled WGS sequence"/>
</dbReference>
<sequence>MDPRLVGEHAVHAIEHDRFFVFTHPELSGLVTERHGTIMMGLEESAAYVTRYQAHEVDGDSIHPDHRSSSARG</sequence>
<dbReference type="RefSeq" id="WP_257635643.1">
    <property type="nucleotide sequence ID" value="NZ_JANIIC010000080.1"/>
</dbReference>
<protein>
    <submittedName>
        <fullName evidence="1">Uncharacterized protein</fullName>
    </submittedName>
</protein>